<dbReference type="SUPFAM" id="SSF82051">
    <property type="entry name" value="Obg GTP-binding protein N-terminal domain"/>
    <property type="match status" value="1"/>
</dbReference>
<feature type="domain" description="OBG-type G" evidence="9">
    <location>
        <begin position="159"/>
        <end position="327"/>
    </location>
</feature>
<dbReference type="NCBIfam" id="NF008955">
    <property type="entry name" value="PRK12297.1"/>
    <property type="match status" value="1"/>
</dbReference>
<dbReference type="PROSITE" id="PS51883">
    <property type="entry name" value="OBG"/>
    <property type="match status" value="1"/>
</dbReference>
<dbReference type="Pfam" id="PF01018">
    <property type="entry name" value="GTP1_OBG"/>
    <property type="match status" value="1"/>
</dbReference>
<dbReference type="EC" id="3.6.5.-" evidence="8"/>
<keyword evidence="4 8" id="KW-0547">Nucleotide-binding</keyword>
<feature type="binding site" evidence="8">
    <location>
        <begin position="190"/>
        <end position="194"/>
    </location>
    <ligand>
        <name>GTP</name>
        <dbReference type="ChEBI" id="CHEBI:37565"/>
    </ligand>
</feature>
<dbReference type="Proteomes" id="UP000315724">
    <property type="component" value="Chromosome"/>
</dbReference>
<dbReference type="HAMAP" id="MF_01454">
    <property type="entry name" value="GTPase_Obg"/>
    <property type="match status" value="1"/>
</dbReference>
<comment type="similarity">
    <text evidence="1 8">Belongs to the TRAFAC class OBG-HflX-like GTPase superfamily. OBG GTPase family.</text>
</comment>
<evidence type="ECO:0000256" key="2">
    <source>
        <dbReference type="ARBA" id="ARBA00022490"/>
    </source>
</evidence>
<dbReference type="InterPro" id="IPR006073">
    <property type="entry name" value="GTP-bd"/>
</dbReference>
<evidence type="ECO:0000313" key="11">
    <source>
        <dbReference type="EMBL" id="QDT32272.1"/>
    </source>
</evidence>
<protein>
    <recommendedName>
        <fullName evidence="8">GTPase Obg</fullName>
        <ecNumber evidence="8">3.6.5.-</ecNumber>
    </recommendedName>
    <alternativeName>
        <fullName evidence="8">GTP-binding protein Obg</fullName>
    </alternativeName>
</protein>
<evidence type="ECO:0000256" key="3">
    <source>
        <dbReference type="ARBA" id="ARBA00022723"/>
    </source>
</evidence>
<dbReference type="Gene3D" id="3.40.50.300">
    <property type="entry name" value="P-loop containing nucleotide triphosphate hydrolases"/>
    <property type="match status" value="1"/>
</dbReference>
<dbReference type="AlphaFoldDB" id="A0A517QKV1"/>
<dbReference type="InterPro" id="IPR036726">
    <property type="entry name" value="GTP1_OBG_dom_sf"/>
</dbReference>
<organism evidence="11 12">
    <name type="scientific">Thalassoglobus polymorphus</name>
    <dbReference type="NCBI Taxonomy" id="2527994"/>
    <lineage>
        <taxon>Bacteria</taxon>
        <taxon>Pseudomonadati</taxon>
        <taxon>Planctomycetota</taxon>
        <taxon>Planctomycetia</taxon>
        <taxon>Planctomycetales</taxon>
        <taxon>Planctomycetaceae</taxon>
        <taxon>Thalassoglobus</taxon>
    </lineage>
</organism>
<evidence type="ECO:0000313" key="12">
    <source>
        <dbReference type="Proteomes" id="UP000315724"/>
    </source>
</evidence>
<dbReference type="GO" id="GO:0042254">
    <property type="term" value="P:ribosome biogenesis"/>
    <property type="evidence" value="ECO:0007669"/>
    <property type="project" value="UniProtKB-UniRule"/>
</dbReference>
<dbReference type="Pfam" id="PF01926">
    <property type="entry name" value="MMR_HSR1"/>
    <property type="match status" value="1"/>
</dbReference>
<name>A0A517QKV1_9PLAN</name>
<sequence length="335" mass="36287">MFVDRVEILCQAGDGGNGCMSFRREAHVPRGGPDGGDGGDGGSIYIKVDSNLGSLSNIVGHRHWKAEKGRPGEGKLKTGRSGDDAYILVAPGTLVKDLEHGFVIKELLKDGDSLLIAKGGKGGRGNKHFATSTDRAPRHAEDGFPGEVREVMLELKVIADVGLIGKPNAGKSTLLSRLSRANPEIAAYPFTTKYPNLGMVRVGYDHEFVIADIPGLIEGAHEGVGLGHEFLKHVQRTRLFVHLVEPTPMDQTDPIENYHQIRKEICLYDDTLEARREIVVVTKCELPDAQACAELLSEDLGREVLLISAVTGQGLPELVRLIVAELDEIDGKGMF</sequence>
<evidence type="ECO:0000259" key="9">
    <source>
        <dbReference type="PROSITE" id="PS51710"/>
    </source>
</evidence>
<feature type="binding site" evidence="8">
    <location>
        <position position="172"/>
    </location>
    <ligand>
        <name>Mg(2+)</name>
        <dbReference type="ChEBI" id="CHEBI:18420"/>
    </ligand>
</feature>
<keyword evidence="3 8" id="KW-0479">Metal-binding</keyword>
<dbReference type="GO" id="GO:0043022">
    <property type="term" value="F:ribosome binding"/>
    <property type="evidence" value="ECO:0007669"/>
    <property type="project" value="UniProtKB-ARBA"/>
</dbReference>
<keyword evidence="12" id="KW-1185">Reference proteome</keyword>
<comment type="subunit">
    <text evidence="8">Monomer.</text>
</comment>
<dbReference type="PROSITE" id="PS00905">
    <property type="entry name" value="GTP1_OBG"/>
    <property type="match status" value="1"/>
</dbReference>
<feature type="binding site" evidence="8">
    <location>
        <begin position="308"/>
        <end position="310"/>
    </location>
    <ligand>
        <name>GTP</name>
        <dbReference type="ChEBI" id="CHEBI:37565"/>
    </ligand>
</feature>
<dbReference type="InterPro" id="IPR006074">
    <property type="entry name" value="GTP1-OBG_CS"/>
</dbReference>
<dbReference type="InterPro" id="IPR006169">
    <property type="entry name" value="GTP1_OBG_dom"/>
</dbReference>
<keyword evidence="6 8" id="KW-0460">Magnesium</keyword>
<dbReference type="NCBIfam" id="NF008956">
    <property type="entry name" value="PRK12299.1"/>
    <property type="match status" value="1"/>
</dbReference>
<dbReference type="PANTHER" id="PTHR11702">
    <property type="entry name" value="DEVELOPMENTALLY REGULATED GTP-BINDING PROTEIN-RELATED"/>
    <property type="match status" value="1"/>
</dbReference>
<feature type="binding site" evidence="8">
    <location>
        <begin position="282"/>
        <end position="285"/>
    </location>
    <ligand>
        <name>GTP</name>
        <dbReference type="ChEBI" id="CHEBI:37565"/>
    </ligand>
</feature>
<comment type="function">
    <text evidence="8">An essential GTPase which binds GTP, GDP and possibly (p)ppGpp with moderate affinity, with high nucleotide exchange rates and a fairly low GTP hydrolysis rate. Plays a role in control of the cell cycle, stress response, ribosome biogenesis and in those bacteria that undergo differentiation, in morphogenesis control.</text>
</comment>
<dbReference type="Gene3D" id="2.70.210.12">
    <property type="entry name" value="GTP1/OBG domain"/>
    <property type="match status" value="1"/>
</dbReference>
<evidence type="ECO:0000259" key="10">
    <source>
        <dbReference type="PROSITE" id="PS51883"/>
    </source>
</evidence>
<evidence type="ECO:0000256" key="1">
    <source>
        <dbReference type="ARBA" id="ARBA00007699"/>
    </source>
</evidence>
<dbReference type="OrthoDB" id="9807318at2"/>
<dbReference type="GO" id="GO:0003924">
    <property type="term" value="F:GTPase activity"/>
    <property type="evidence" value="ECO:0007669"/>
    <property type="project" value="UniProtKB-UniRule"/>
</dbReference>
<dbReference type="GO" id="GO:0005737">
    <property type="term" value="C:cytoplasm"/>
    <property type="evidence" value="ECO:0007669"/>
    <property type="project" value="UniProtKB-SubCell"/>
</dbReference>
<dbReference type="InterPro" id="IPR045086">
    <property type="entry name" value="OBG_GTPase"/>
</dbReference>
<dbReference type="PROSITE" id="PS51710">
    <property type="entry name" value="G_OBG"/>
    <property type="match status" value="1"/>
</dbReference>
<feature type="binding site" evidence="8">
    <location>
        <begin position="165"/>
        <end position="172"/>
    </location>
    <ligand>
        <name>GTP</name>
        <dbReference type="ChEBI" id="CHEBI:37565"/>
    </ligand>
</feature>
<dbReference type="SUPFAM" id="SSF52540">
    <property type="entry name" value="P-loop containing nucleoside triphosphate hydrolases"/>
    <property type="match status" value="1"/>
</dbReference>
<comment type="cofactor">
    <cofactor evidence="8">
        <name>Mg(2+)</name>
        <dbReference type="ChEBI" id="CHEBI:18420"/>
    </cofactor>
</comment>
<evidence type="ECO:0000256" key="6">
    <source>
        <dbReference type="ARBA" id="ARBA00022842"/>
    </source>
</evidence>
<dbReference type="GO" id="GO:0005525">
    <property type="term" value="F:GTP binding"/>
    <property type="evidence" value="ECO:0007669"/>
    <property type="project" value="UniProtKB-UniRule"/>
</dbReference>
<dbReference type="PIRSF" id="PIRSF002401">
    <property type="entry name" value="GTP_bd_Obg/CgtA"/>
    <property type="match status" value="1"/>
</dbReference>
<proteinExistence type="inferred from homology"/>
<dbReference type="InterPro" id="IPR031167">
    <property type="entry name" value="G_OBG"/>
</dbReference>
<reference evidence="11 12" key="1">
    <citation type="submission" date="2019-02" db="EMBL/GenBank/DDBJ databases">
        <title>Deep-cultivation of Planctomycetes and their phenomic and genomic characterization uncovers novel biology.</title>
        <authorList>
            <person name="Wiegand S."/>
            <person name="Jogler M."/>
            <person name="Boedeker C."/>
            <person name="Pinto D."/>
            <person name="Vollmers J."/>
            <person name="Rivas-Marin E."/>
            <person name="Kohn T."/>
            <person name="Peeters S.H."/>
            <person name="Heuer A."/>
            <person name="Rast P."/>
            <person name="Oberbeckmann S."/>
            <person name="Bunk B."/>
            <person name="Jeske O."/>
            <person name="Meyerdierks A."/>
            <person name="Storesund J.E."/>
            <person name="Kallscheuer N."/>
            <person name="Luecker S."/>
            <person name="Lage O.M."/>
            <person name="Pohl T."/>
            <person name="Merkel B.J."/>
            <person name="Hornburger P."/>
            <person name="Mueller R.-W."/>
            <person name="Bruemmer F."/>
            <person name="Labrenz M."/>
            <person name="Spormann A.M."/>
            <person name="Op den Camp H."/>
            <person name="Overmann J."/>
            <person name="Amann R."/>
            <person name="Jetten M.S.M."/>
            <person name="Mascher T."/>
            <person name="Medema M.H."/>
            <person name="Devos D.P."/>
            <person name="Kaster A.-K."/>
            <person name="Ovreas L."/>
            <person name="Rohde M."/>
            <person name="Galperin M.Y."/>
            <person name="Jogler C."/>
        </authorList>
    </citation>
    <scope>NUCLEOTIDE SEQUENCE [LARGE SCALE GENOMIC DNA]</scope>
    <source>
        <strain evidence="11 12">Mal48</strain>
    </source>
</reference>
<evidence type="ECO:0000256" key="5">
    <source>
        <dbReference type="ARBA" id="ARBA00022801"/>
    </source>
</evidence>
<feature type="binding site" evidence="8">
    <location>
        <begin position="212"/>
        <end position="215"/>
    </location>
    <ligand>
        <name>GTP</name>
        <dbReference type="ChEBI" id="CHEBI:37565"/>
    </ligand>
</feature>
<dbReference type="InterPro" id="IPR014100">
    <property type="entry name" value="GTP-bd_Obg/CgtA"/>
</dbReference>
<evidence type="ECO:0000256" key="4">
    <source>
        <dbReference type="ARBA" id="ARBA00022741"/>
    </source>
</evidence>
<dbReference type="KEGG" id="tpol:Mal48_15150"/>
<accession>A0A517QKV1</accession>
<dbReference type="RefSeq" id="WP_145197427.1">
    <property type="nucleotide sequence ID" value="NZ_CP036267.1"/>
</dbReference>
<keyword evidence="7 8" id="KW-0342">GTP-binding</keyword>
<evidence type="ECO:0000256" key="8">
    <source>
        <dbReference type="HAMAP-Rule" id="MF_01454"/>
    </source>
</evidence>
<dbReference type="EMBL" id="CP036267">
    <property type="protein sequence ID" value="QDT32272.1"/>
    <property type="molecule type" value="Genomic_DNA"/>
</dbReference>
<dbReference type="GO" id="GO:0000287">
    <property type="term" value="F:magnesium ion binding"/>
    <property type="evidence" value="ECO:0007669"/>
    <property type="project" value="InterPro"/>
</dbReference>
<dbReference type="FunFam" id="2.70.210.12:FF:000001">
    <property type="entry name" value="GTPase Obg"/>
    <property type="match status" value="1"/>
</dbReference>
<dbReference type="NCBIfam" id="TIGR02729">
    <property type="entry name" value="Obg_CgtA"/>
    <property type="match status" value="1"/>
</dbReference>
<gene>
    <name evidence="8 11" type="primary">obg</name>
    <name evidence="11" type="ORF">Mal48_15150</name>
</gene>
<keyword evidence="5 8" id="KW-0378">Hydrolase</keyword>
<dbReference type="PANTHER" id="PTHR11702:SF31">
    <property type="entry name" value="MITOCHONDRIAL RIBOSOME-ASSOCIATED GTPASE 2"/>
    <property type="match status" value="1"/>
</dbReference>
<dbReference type="InterPro" id="IPR027417">
    <property type="entry name" value="P-loop_NTPase"/>
</dbReference>
<comment type="subcellular location">
    <subcellularLocation>
        <location evidence="8">Cytoplasm</location>
    </subcellularLocation>
</comment>
<feature type="domain" description="Obg" evidence="10">
    <location>
        <begin position="1"/>
        <end position="158"/>
    </location>
</feature>
<feature type="binding site" evidence="8">
    <location>
        <position position="192"/>
    </location>
    <ligand>
        <name>Mg(2+)</name>
        <dbReference type="ChEBI" id="CHEBI:18420"/>
    </ligand>
</feature>
<dbReference type="CDD" id="cd01898">
    <property type="entry name" value="Obg"/>
    <property type="match status" value="1"/>
</dbReference>
<evidence type="ECO:0000256" key="7">
    <source>
        <dbReference type="ARBA" id="ARBA00023134"/>
    </source>
</evidence>
<keyword evidence="2 8" id="KW-0963">Cytoplasm</keyword>
<dbReference type="PRINTS" id="PR00326">
    <property type="entry name" value="GTP1OBG"/>
</dbReference>